<feature type="compositionally biased region" description="Basic and acidic residues" evidence="1">
    <location>
        <begin position="105"/>
        <end position="123"/>
    </location>
</feature>
<feature type="domain" description="F-box" evidence="2">
    <location>
        <begin position="7"/>
        <end position="44"/>
    </location>
</feature>
<gene>
    <name evidence="3" type="ORF">GPECTOR_7g1287</name>
</gene>
<evidence type="ECO:0000313" key="3">
    <source>
        <dbReference type="EMBL" id="KXZ53391.1"/>
    </source>
</evidence>
<dbReference type="InterPro" id="IPR036047">
    <property type="entry name" value="F-box-like_dom_sf"/>
</dbReference>
<name>A0A150GU94_GONPE</name>
<dbReference type="InterPro" id="IPR001810">
    <property type="entry name" value="F-box_dom"/>
</dbReference>
<evidence type="ECO:0000256" key="1">
    <source>
        <dbReference type="SAM" id="MobiDB-lite"/>
    </source>
</evidence>
<organism evidence="3 4">
    <name type="scientific">Gonium pectorale</name>
    <name type="common">Green alga</name>
    <dbReference type="NCBI Taxonomy" id="33097"/>
    <lineage>
        <taxon>Eukaryota</taxon>
        <taxon>Viridiplantae</taxon>
        <taxon>Chlorophyta</taxon>
        <taxon>core chlorophytes</taxon>
        <taxon>Chlorophyceae</taxon>
        <taxon>CS clade</taxon>
        <taxon>Chlamydomonadales</taxon>
        <taxon>Volvocaceae</taxon>
        <taxon>Gonium</taxon>
    </lineage>
</organism>
<evidence type="ECO:0000313" key="4">
    <source>
        <dbReference type="Proteomes" id="UP000075714"/>
    </source>
</evidence>
<feature type="region of interest" description="Disordered" evidence="1">
    <location>
        <begin position="102"/>
        <end position="138"/>
    </location>
</feature>
<dbReference type="OrthoDB" id="2012412at2759"/>
<dbReference type="Gene3D" id="1.20.1280.50">
    <property type="match status" value="1"/>
</dbReference>
<evidence type="ECO:0000259" key="2">
    <source>
        <dbReference type="Pfam" id="PF12937"/>
    </source>
</evidence>
<dbReference type="AlphaFoldDB" id="A0A150GU94"/>
<dbReference type="Proteomes" id="UP000075714">
    <property type="component" value="Unassembled WGS sequence"/>
</dbReference>
<proteinExistence type="predicted"/>
<dbReference type="Pfam" id="PF12937">
    <property type="entry name" value="F-box-like"/>
    <property type="match status" value="1"/>
</dbReference>
<comment type="caution">
    <text evidence="3">The sequence shown here is derived from an EMBL/GenBank/DDBJ whole genome shotgun (WGS) entry which is preliminary data.</text>
</comment>
<protein>
    <recommendedName>
        <fullName evidence="2">F-box domain-containing protein</fullName>
    </recommendedName>
</protein>
<dbReference type="EMBL" id="LSYV01000008">
    <property type="protein sequence ID" value="KXZ53391.1"/>
    <property type="molecule type" value="Genomic_DNA"/>
</dbReference>
<reference evidence="4" key="1">
    <citation type="journal article" date="2016" name="Nat. Commun.">
        <title>The Gonium pectorale genome demonstrates co-option of cell cycle regulation during the evolution of multicellularity.</title>
        <authorList>
            <person name="Hanschen E.R."/>
            <person name="Marriage T.N."/>
            <person name="Ferris P.J."/>
            <person name="Hamaji T."/>
            <person name="Toyoda A."/>
            <person name="Fujiyama A."/>
            <person name="Neme R."/>
            <person name="Noguchi H."/>
            <person name="Minakuchi Y."/>
            <person name="Suzuki M."/>
            <person name="Kawai-Toyooka H."/>
            <person name="Smith D.R."/>
            <person name="Sparks H."/>
            <person name="Anderson J."/>
            <person name="Bakaric R."/>
            <person name="Luria V."/>
            <person name="Karger A."/>
            <person name="Kirschner M.W."/>
            <person name="Durand P.M."/>
            <person name="Michod R.E."/>
            <person name="Nozaki H."/>
            <person name="Olson B.J."/>
        </authorList>
    </citation>
    <scope>NUCLEOTIDE SEQUENCE [LARGE SCALE GENOMIC DNA]</scope>
    <source>
        <strain evidence="4">NIES-2863</strain>
    </source>
</reference>
<dbReference type="SUPFAM" id="SSF81383">
    <property type="entry name" value="F-box domain"/>
    <property type="match status" value="1"/>
</dbReference>
<sequence length="169" mass="18953">MSPSADVLPGDFLLLVFARLPGCDLAAAACTCRLWEQLTREGWRAAVQRRWRHGGARWRDAELAGDWKRIYRERHVREDALDVVLSAGEAALDQLARLLEPPDLEDGREGEGRDGADGDRGDSGDSEGAPGRRRSGVRGAVRELRLDPMLQRMYAERTQCRQLLLLRCC</sequence>
<keyword evidence="4" id="KW-1185">Reference proteome</keyword>
<accession>A0A150GU94</accession>